<dbReference type="GO" id="GO:0006281">
    <property type="term" value="P:DNA repair"/>
    <property type="evidence" value="ECO:0007669"/>
    <property type="project" value="UniProtKB-KW"/>
</dbReference>
<accession>A0A0R2P0X2</accession>
<feature type="coiled-coil region" evidence="9">
    <location>
        <begin position="151"/>
        <end position="185"/>
    </location>
</feature>
<keyword evidence="9" id="KW-0175">Coiled coil</keyword>
<evidence type="ECO:0000256" key="8">
    <source>
        <dbReference type="ARBA" id="ARBA00033408"/>
    </source>
</evidence>
<dbReference type="InterPro" id="IPR004604">
    <property type="entry name" value="DNA_recomb/repair_RecN"/>
</dbReference>
<evidence type="ECO:0000313" key="11">
    <source>
        <dbReference type="EMBL" id="KRO31766.1"/>
    </source>
</evidence>
<evidence type="ECO:0000256" key="3">
    <source>
        <dbReference type="ARBA" id="ARBA00021315"/>
    </source>
</evidence>
<keyword evidence="4" id="KW-0547">Nucleotide-binding</keyword>
<dbReference type="GO" id="GO:0043590">
    <property type="term" value="C:bacterial nucleoid"/>
    <property type="evidence" value="ECO:0007669"/>
    <property type="project" value="TreeGrafter"/>
</dbReference>
<dbReference type="InterPro" id="IPR003395">
    <property type="entry name" value="RecF/RecN/SMC_N"/>
</dbReference>
<dbReference type="EMBL" id="LIAW01000194">
    <property type="protein sequence ID" value="KRO31766.1"/>
    <property type="molecule type" value="Genomic_DNA"/>
</dbReference>
<sequence>DSATIEFKEGFNVITGETGAGKTMLLNALALILGQKADADYIRQGQDRAVVSGRFRLPEKISEGLNALIDEHEPEIEESSILLSRQLGRDGKSKAQLSGSSTTASTLISFADQLIEIHGQHANLVLTKANKQREILDIFAGQGLSVALLAYQDALKSYQVLRKEIAELKKALGDRDSEIKSLEELVNEFAKLKPQGSELSQLEALISKLESVEDLRIASLGAQQALSDEEAGALNSLHSAKKSMTGAKGRDAQLDQIADVISEKLFDLIDAASDLDRYLDSLSADPQALELAQSRRAALNSFAKKYGSASDKSEALSEAIVKAEGARNRIKDLSGGDDRLAEMGRELEELRAKLLDAAETLSVLRADSAKKLSSSVTKELVELAMAKAVFEVRIESRDGSSDDHFSPFGLDEVFMLFTAHSGGELLAVSKAASGGELSRLMLALEVVLAGSYPLGTYVFDEVDAGVGGKAALEVGRRLRKLAMNSQVIVVTHLPQVALWADNHILVEKDSNGLLSSTSIKSLSDQEREIEIARMLSGIEESEHAQDHARELLNLRFSDVG</sequence>
<name>A0A0R2P0X2_9ACTN</name>
<dbReference type="SUPFAM" id="SSF52540">
    <property type="entry name" value="P-loop containing nucleoside triphosphate hydrolases"/>
    <property type="match status" value="1"/>
</dbReference>
<evidence type="ECO:0000259" key="10">
    <source>
        <dbReference type="Pfam" id="PF02463"/>
    </source>
</evidence>
<reference evidence="11 12" key="1">
    <citation type="submission" date="2015-10" db="EMBL/GenBank/DDBJ databases">
        <title>Metagenome-Assembled Genomes uncover a global brackish microbiome.</title>
        <authorList>
            <person name="Hugerth L.W."/>
            <person name="Larsson J."/>
            <person name="Alneberg J."/>
            <person name="Lindh M.V."/>
            <person name="Legrand C."/>
            <person name="Pinhassi J."/>
            <person name="Andersson A.F."/>
        </authorList>
    </citation>
    <scope>NUCLEOTIDE SEQUENCE [LARGE SCALE GENOMIC DNA]</scope>
    <source>
        <strain evidence="11">BACL2 MAG-121001-bin67</strain>
    </source>
</reference>
<dbReference type="Proteomes" id="UP000053349">
    <property type="component" value="Unassembled WGS sequence"/>
</dbReference>
<dbReference type="PANTHER" id="PTHR11059:SF0">
    <property type="entry name" value="DNA REPAIR PROTEIN RECN"/>
    <property type="match status" value="1"/>
</dbReference>
<feature type="non-terminal residue" evidence="11">
    <location>
        <position position="1"/>
    </location>
</feature>
<evidence type="ECO:0000256" key="7">
    <source>
        <dbReference type="ARBA" id="ARBA00023204"/>
    </source>
</evidence>
<dbReference type="NCBIfam" id="TIGR00634">
    <property type="entry name" value="recN"/>
    <property type="match status" value="1"/>
</dbReference>
<dbReference type="PANTHER" id="PTHR11059">
    <property type="entry name" value="DNA REPAIR PROTEIN RECN"/>
    <property type="match status" value="1"/>
</dbReference>
<evidence type="ECO:0000256" key="6">
    <source>
        <dbReference type="ARBA" id="ARBA00022840"/>
    </source>
</evidence>
<feature type="domain" description="RecF/RecN/SMC N-terminal" evidence="10">
    <location>
        <begin position="3"/>
        <end position="512"/>
    </location>
</feature>
<dbReference type="PIRSF" id="PIRSF003128">
    <property type="entry name" value="RecN"/>
    <property type="match status" value="1"/>
</dbReference>
<comment type="similarity">
    <text evidence="2">Belongs to the RecN family.</text>
</comment>
<dbReference type="CDD" id="cd03241">
    <property type="entry name" value="ABC_RecN"/>
    <property type="match status" value="1"/>
</dbReference>
<keyword evidence="6" id="KW-0067">ATP-binding</keyword>
<evidence type="ECO:0000256" key="9">
    <source>
        <dbReference type="SAM" id="Coils"/>
    </source>
</evidence>
<comment type="caution">
    <text evidence="11">The sequence shown here is derived from an EMBL/GenBank/DDBJ whole genome shotgun (WGS) entry which is preliminary data.</text>
</comment>
<evidence type="ECO:0000256" key="4">
    <source>
        <dbReference type="ARBA" id="ARBA00022741"/>
    </source>
</evidence>
<dbReference type="InterPro" id="IPR027417">
    <property type="entry name" value="P-loop_NTPase"/>
</dbReference>
<dbReference type="GO" id="GO:0009432">
    <property type="term" value="P:SOS response"/>
    <property type="evidence" value="ECO:0007669"/>
    <property type="project" value="TreeGrafter"/>
</dbReference>
<evidence type="ECO:0000313" key="12">
    <source>
        <dbReference type="Proteomes" id="UP000053349"/>
    </source>
</evidence>
<keyword evidence="5" id="KW-0227">DNA damage</keyword>
<comment type="function">
    <text evidence="1">May be involved in recombinational repair of damaged DNA.</text>
</comment>
<dbReference type="Pfam" id="PF02463">
    <property type="entry name" value="SMC_N"/>
    <property type="match status" value="1"/>
</dbReference>
<proteinExistence type="inferred from homology"/>
<protein>
    <recommendedName>
        <fullName evidence="3">DNA repair protein RecN</fullName>
    </recommendedName>
    <alternativeName>
        <fullName evidence="8">Recombination protein N</fullName>
    </alternativeName>
</protein>
<evidence type="ECO:0000256" key="5">
    <source>
        <dbReference type="ARBA" id="ARBA00022763"/>
    </source>
</evidence>
<gene>
    <name evidence="11" type="ORF">ABR64_04635</name>
</gene>
<feature type="coiled-coil region" evidence="9">
    <location>
        <begin position="340"/>
        <end position="367"/>
    </location>
</feature>
<organism evidence="11 12">
    <name type="scientific">Actinobacteria bacterium BACL2 MAG-121001-bin67</name>
    <dbReference type="NCBI Taxonomy" id="1655572"/>
    <lineage>
        <taxon>Bacteria</taxon>
        <taxon>Bacillati</taxon>
        <taxon>Actinomycetota</taxon>
        <taxon>Actinomycetes</taxon>
        <taxon>Actinomycetes incertae sedis</taxon>
        <taxon>ac1 cluster</taxon>
    </lineage>
</organism>
<dbReference type="GO" id="GO:0006310">
    <property type="term" value="P:DNA recombination"/>
    <property type="evidence" value="ECO:0007669"/>
    <property type="project" value="InterPro"/>
</dbReference>
<evidence type="ECO:0000256" key="1">
    <source>
        <dbReference type="ARBA" id="ARBA00003618"/>
    </source>
</evidence>
<dbReference type="Gene3D" id="3.40.50.300">
    <property type="entry name" value="P-loop containing nucleotide triphosphate hydrolases"/>
    <property type="match status" value="2"/>
</dbReference>
<keyword evidence="7" id="KW-0234">DNA repair</keyword>
<dbReference type="GO" id="GO:0005524">
    <property type="term" value="F:ATP binding"/>
    <property type="evidence" value="ECO:0007669"/>
    <property type="project" value="UniProtKB-KW"/>
</dbReference>
<evidence type="ECO:0000256" key="2">
    <source>
        <dbReference type="ARBA" id="ARBA00009441"/>
    </source>
</evidence>
<dbReference type="AlphaFoldDB" id="A0A0R2P0X2"/>